<reference evidence="7" key="3">
    <citation type="journal article" date="2017" name="Plant Physiol. Biochem.">
        <title>Differential oxidative and antioxidative response of duckweed Lemna minor toward plant growth promoting/inhibiting bacteria.</title>
        <authorList>
            <person name="Ishizawa H."/>
            <person name="Kuroda M."/>
            <person name="Morikawa M."/>
            <person name="Ike M."/>
        </authorList>
    </citation>
    <scope>NUCLEOTIDE SEQUENCE [LARGE SCALE GENOMIC DNA]</scope>
    <source>
        <strain evidence="7">H3</strain>
    </source>
</reference>
<dbReference type="EMBL" id="AP018823">
    <property type="protein sequence ID" value="BBF85034.1"/>
    <property type="molecule type" value="Genomic_DNA"/>
</dbReference>
<dbReference type="Proteomes" id="UP000198290">
    <property type="component" value="Chromosome"/>
</dbReference>
<evidence type="ECO:0000256" key="1">
    <source>
        <dbReference type="ARBA" id="ARBA00004561"/>
    </source>
</evidence>
<accession>A0A3G9GCG2</accession>
<dbReference type="GO" id="GO:0009289">
    <property type="term" value="C:pilus"/>
    <property type="evidence" value="ECO:0007669"/>
    <property type="project" value="UniProtKB-SubCell"/>
</dbReference>
<dbReference type="InterPro" id="IPR036937">
    <property type="entry name" value="Adhesion_dom_fimbrial_sf"/>
</dbReference>
<evidence type="ECO:0000313" key="6">
    <source>
        <dbReference type="EMBL" id="BBF85034.1"/>
    </source>
</evidence>
<reference evidence="6 7" key="2">
    <citation type="journal article" date="2017" name="Genome Announc.">
        <title>Draft genome sequence of Aquitalea magnusonii strain H3, a plant growth-promoting bacterium of duckweed Lemna minor.</title>
        <authorList>
            <person name="Ishizawa H."/>
            <person name="Kuroda M."/>
            <person name="Ike M."/>
        </authorList>
    </citation>
    <scope>NUCLEOTIDE SEQUENCE [LARGE SCALE GENOMIC DNA]</scope>
    <source>
        <strain evidence="6 7">H3</strain>
    </source>
</reference>
<dbReference type="AlphaFoldDB" id="A0A3G9GCG2"/>
<dbReference type="PANTHER" id="PTHR33420">
    <property type="entry name" value="FIMBRIAL SUBUNIT ELFA-RELATED"/>
    <property type="match status" value="1"/>
</dbReference>
<dbReference type="SUPFAM" id="SSF49401">
    <property type="entry name" value="Bacterial adhesins"/>
    <property type="match status" value="1"/>
</dbReference>
<keyword evidence="3" id="KW-0281">Fimbrium</keyword>
<comment type="similarity">
    <text evidence="2">Belongs to the fimbrial protein family.</text>
</comment>
<evidence type="ECO:0000313" key="7">
    <source>
        <dbReference type="Proteomes" id="UP000198290"/>
    </source>
</evidence>
<reference evidence="7" key="1">
    <citation type="journal article" date="2017" name="Biotechnol. Biofuels">
        <title>Evaluation of environmental bacterial communities as a factor affecting the growth of duckweed Lemna minor.</title>
        <authorList>
            <person name="Ishizawa H."/>
            <person name="Kuroda M."/>
            <person name="Morikawa M."/>
            <person name="Ike M."/>
        </authorList>
    </citation>
    <scope>NUCLEOTIDE SEQUENCE [LARGE SCALE GENOMIC DNA]</scope>
    <source>
        <strain evidence="7">H3</strain>
    </source>
</reference>
<protein>
    <submittedName>
        <fullName evidence="6">Fimbrial protein</fullName>
    </submittedName>
</protein>
<dbReference type="InterPro" id="IPR050263">
    <property type="entry name" value="Bact_Fimbrial_Adh_Pro"/>
</dbReference>
<dbReference type="InterPro" id="IPR008966">
    <property type="entry name" value="Adhesion_dom_sf"/>
</dbReference>
<sequence length="355" mass="37418">MKLMSKIFIALFLLSTSKNIAANVMCYDPTGPSWRNLVYKTLNINNSSISWSGPANTLSPGTSLASWSDSATDYSFFSCPGITYISSDSHNPQTWIISSKTPLNGFTYTLNGVTYPVFPTGAQGIGYILGAADPNKVLTPLGSTALQMFSTTDGGKTLGVKYLFRYVITGPLKSGITNIPSQQIGTIQMRDGPTVLAAGSSPIFLKSATLTVTAATCTVNTNNIFVTLPSIDITKLSAVGSTSTPSNFNISLTCPGGINTYMVMTDNTNTANRSDRLSLVPSSIAKGVAVQITKADGSLVKFGPDSANPGTANQFLVFNNLSGTQSIPLTARLIRTGPITPGSLTAIATYTFSYQ</sequence>
<feature type="domain" description="Fimbrial-type adhesion" evidence="5">
    <location>
        <begin position="209"/>
        <end position="355"/>
    </location>
</feature>
<dbReference type="Gene3D" id="2.60.40.1090">
    <property type="entry name" value="Fimbrial-type adhesion domain"/>
    <property type="match status" value="1"/>
</dbReference>
<dbReference type="InterPro" id="IPR000259">
    <property type="entry name" value="Adhesion_dom_fimbrial"/>
</dbReference>
<feature type="signal peptide" evidence="4">
    <location>
        <begin position="1"/>
        <end position="21"/>
    </location>
</feature>
<name>A0A3G9GCG2_9NEIS</name>
<comment type="subcellular location">
    <subcellularLocation>
        <location evidence="1">Fimbrium</location>
    </subcellularLocation>
</comment>
<proteinExistence type="inferred from homology"/>
<dbReference type="KEGG" id="amah:DLM_1410"/>
<evidence type="ECO:0000259" key="5">
    <source>
        <dbReference type="Pfam" id="PF00419"/>
    </source>
</evidence>
<dbReference type="RefSeq" id="WP_089084812.1">
    <property type="nucleotide sequence ID" value="NZ_AP018823.1"/>
</dbReference>
<keyword evidence="4" id="KW-0732">Signal</keyword>
<organism evidence="6 7">
    <name type="scientific">Aquitalea magnusonii</name>
    <dbReference type="NCBI Taxonomy" id="332411"/>
    <lineage>
        <taxon>Bacteria</taxon>
        <taxon>Pseudomonadati</taxon>
        <taxon>Pseudomonadota</taxon>
        <taxon>Betaproteobacteria</taxon>
        <taxon>Neisseriales</taxon>
        <taxon>Chromobacteriaceae</taxon>
        <taxon>Aquitalea</taxon>
    </lineage>
</organism>
<evidence type="ECO:0000256" key="3">
    <source>
        <dbReference type="ARBA" id="ARBA00023263"/>
    </source>
</evidence>
<dbReference type="OrthoDB" id="8596177at2"/>
<dbReference type="Pfam" id="PF00419">
    <property type="entry name" value="Fimbrial"/>
    <property type="match status" value="1"/>
</dbReference>
<evidence type="ECO:0000256" key="4">
    <source>
        <dbReference type="SAM" id="SignalP"/>
    </source>
</evidence>
<keyword evidence="7" id="KW-1185">Reference proteome</keyword>
<dbReference type="GO" id="GO:0043709">
    <property type="term" value="P:cell adhesion involved in single-species biofilm formation"/>
    <property type="evidence" value="ECO:0007669"/>
    <property type="project" value="TreeGrafter"/>
</dbReference>
<evidence type="ECO:0000256" key="2">
    <source>
        <dbReference type="ARBA" id="ARBA00006671"/>
    </source>
</evidence>
<gene>
    <name evidence="6" type="ORF">DLM_1410</name>
</gene>
<feature type="chain" id="PRO_5018140630" evidence="4">
    <location>
        <begin position="22"/>
        <end position="355"/>
    </location>
</feature>
<dbReference type="PANTHER" id="PTHR33420:SF14">
    <property type="entry name" value="TYPE 1 FIMBRIN D-MANNOSE SPECIFIC ADHESIN"/>
    <property type="match status" value="1"/>
</dbReference>